<dbReference type="Proteomes" id="UP000648984">
    <property type="component" value="Unassembled WGS sequence"/>
</dbReference>
<dbReference type="RefSeq" id="WP_169261396.1">
    <property type="nucleotide sequence ID" value="NZ_WTVQ01000028.1"/>
</dbReference>
<keyword evidence="2" id="KW-1185">Reference proteome</keyword>
<proteinExistence type="predicted"/>
<dbReference type="InterPro" id="IPR012434">
    <property type="entry name" value="DUF1631"/>
</dbReference>
<evidence type="ECO:0000313" key="1">
    <source>
        <dbReference type="EMBL" id="NMG76260.1"/>
    </source>
</evidence>
<evidence type="ECO:0000313" key="2">
    <source>
        <dbReference type="Proteomes" id="UP000648984"/>
    </source>
</evidence>
<protein>
    <submittedName>
        <fullName evidence="1">DUF1631 family protein</fullName>
    </submittedName>
</protein>
<reference evidence="1 2" key="1">
    <citation type="submission" date="2019-12" db="EMBL/GenBank/DDBJ databases">
        <title>Comparative genomics gives insights into the taxonomy of the Azoarcus-Aromatoleum group and reveals separate origins of nif in the plant-associated Azoarcus and non-plant-associated Aromatoleum sub-groups.</title>
        <authorList>
            <person name="Lafos M."/>
            <person name="Maluk M."/>
            <person name="Batista M."/>
            <person name="Junghare M."/>
            <person name="Carmona M."/>
            <person name="Faoro H."/>
            <person name="Cruz L.M."/>
            <person name="Battistoni F."/>
            <person name="De Souza E."/>
            <person name="Pedrosa F."/>
            <person name="Chen W.-M."/>
            <person name="Poole P.S."/>
            <person name="Dixon R.A."/>
            <person name="James E.K."/>
        </authorList>
    </citation>
    <scope>NUCLEOTIDE SEQUENCE [LARGE SCALE GENOMIC DNA]</scope>
    <source>
        <strain evidence="1 2">22Lin</strain>
    </source>
</reference>
<dbReference type="EMBL" id="WTVQ01000028">
    <property type="protein sequence ID" value="NMG76260.1"/>
    <property type="molecule type" value="Genomic_DNA"/>
</dbReference>
<comment type="caution">
    <text evidence="1">The sequence shown here is derived from an EMBL/GenBank/DDBJ whole genome shotgun (WGS) entry which is preliminary data.</text>
</comment>
<dbReference type="Pfam" id="PF07793">
    <property type="entry name" value="DUF1631"/>
    <property type="match status" value="1"/>
</dbReference>
<name>A0ABX1QE54_9RHOO</name>
<sequence length="701" mass="77151">MTENDASTLGELVEGCRAQMENDLCELFEELGPLLIQVASTRGTTSRDPAESKAAALLKLALPTQWERVASSLRANLAARTVHAPKSGYGSTDEENLRLLSAAEESVQFAMREVLDRVTLACRDETKPLERRINYLVLRRAMQPGDKTFNVAALWSCIEAACGEVTTSTDALILLLQLIGEQMATEMPQFYRVANETMIEAGILPSLKRSYRDTTPVDAHEVAEESTKVASALDRLVEARTKETGAREIPKSGTASQELFNSLKTLQAAPQTGTPGTHTNVVRMVRDSGAARDVKPLEAVTVDIVAKLFDLIFSDPNVSDGIKALVARLQTTVLRAAMLNQRFFADRSHPARRFLDSISVVAVRWGKVVNAEDPFYLKLSELVDKVQRTYDGDMAVFDSANAELDVFLTEREERDEQQNRALADAVLAREEEMRLKREAQARAQKMADACIARVLVPEAPVEIDEFLRNYWRDVVQNRISQSGEEGAPTAKALQVATDLLWSVTPKQLAGDRQRQAASLPALLSEIHVGFDEIGSAPAERKAFMDTLLDLQLAAMRAKKPGAAKAIAVARARPRSAGPTLQVGHATDIGVRVQDISLPASEGLDGENTPDRADLRRVRQLVRGDWVDFTTAAQTRRERLTWINRSRTLFLFSNSASPCAISITPEALAVRLKNGTAQIVKLDRPIFERAIHGAIKSLDQHA</sequence>
<organism evidence="1 2">
    <name type="scientific">Aromatoleum diolicum</name>
    <dbReference type="NCBI Taxonomy" id="75796"/>
    <lineage>
        <taxon>Bacteria</taxon>
        <taxon>Pseudomonadati</taxon>
        <taxon>Pseudomonadota</taxon>
        <taxon>Betaproteobacteria</taxon>
        <taxon>Rhodocyclales</taxon>
        <taxon>Rhodocyclaceae</taxon>
        <taxon>Aromatoleum</taxon>
    </lineage>
</organism>
<gene>
    <name evidence="1" type="ORF">GPA25_15975</name>
</gene>
<accession>A0ABX1QE54</accession>